<feature type="domain" description="Big-1" evidence="9">
    <location>
        <begin position="749"/>
        <end position="843"/>
    </location>
</feature>
<dbReference type="FunFam" id="2.40.160.160:FF:000001">
    <property type="entry name" value="Intimin-like inverse autotransporter SinH"/>
    <property type="match status" value="1"/>
</dbReference>
<name>A0A3R8S5E8_ECOLX</name>
<dbReference type="Gene3D" id="2.60.40.10">
    <property type="entry name" value="Immunoglobulins"/>
    <property type="match status" value="19"/>
</dbReference>
<dbReference type="EMBL" id="RRVG01000003">
    <property type="protein sequence ID" value="RRL50191.1"/>
    <property type="molecule type" value="Genomic_DNA"/>
</dbReference>
<dbReference type="InterPro" id="IPR015217">
    <property type="entry name" value="Invasin_dom_3"/>
</dbReference>
<comment type="caution">
    <text evidence="11">The sequence shown here is derived from an EMBL/GenBank/DDBJ whole genome shotgun (WGS) entry which is preliminary data.</text>
</comment>
<feature type="domain" description="Big-1" evidence="9">
    <location>
        <begin position="1458"/>
        <end position="1551"/>
    </location>
</feature>
<accession>A0A3R8S5E8</accession>
<dbReference type="Proteomes" id="UP000272662">
    <property type="component" value="Unassembled WGS sequence"/>
</dbReference>
<dbReference type="InterPro" id="IPR051715">
    <property type="entry name" value="Intimin-Invasin_domain"/>
</dbReference>
<feature type="region of interest" description="Disordered" evidence="8">
    <location>
        <begin position="127"/>
        <end position="146"/>
    </location>
</feature>
<dbReference type="InterPro" id="IPR038177">
    <property type="entry name" value="IAT_beta_sf"/>
</dbReference>
<dbReference type="InterPro" id="IPR008964">
    <property type="entry name" value="Invasin/intimin_cell_adhesion"/>
</dbReference>
<feature type="domain" description="Big-1" evidence="9">
    <location>
        <begin position="1872"/>
        <end position="1969"/>
    </location>
</feature>
<dbReference type="PROSITE" id="PS51127">
    <property type="entry name" value="BIG1"/>
    <property type="match status" value="16"/>
</dbReference>
<keyword evidence="6" id="KW-0998">Cell outer membrane</keyword>
<evidence type="ECO:0000256" key="3">
    <source>
        <dbReference type="ARBA" id="ARBA00022729"/>
    </source>
</evidence>
<feature type="domain" description="Big-1" evidence="9">
    <location>
        <begin position="1354"/>
        <end position="1451"/>
    </location>
</feature>
<dbReference type="Gene3D" id="2.60.40.1080">
    <property type="match status" value="1"/>
</dbReference>
<dbReference type="Pfam" id="PF11924">
    <property type="entry name" value="IAT_beta"/>
    <property type="match status" value="1"/>
</dbReference>
<evidence type="ECO:0000256" key="7">
    <source>
        <dbReference type="ARBA" id="ARBA00068002"/>
    </source>
</evidence>
<feature type="domain" description="LysM" evidence="10">
    <location>
        <begin position="78"/>
        <end position="126"/>
    </location>
</feature>
<evidence type="ECO:0000256" key="2">
    <source>
        <dbReference type="ARBA" id="ARBA00010116"/>
    </source>
</evidence>
<comment type="subcellular location">
    <subcellularLocation>
        <location evidence="1">Cell outer membrane</location>
    </subcellularLocation>
</comment>
<dbReference type="FunFam" id="2.60.40.10:FF:002045">
    <property type="entry name" value="Putative adhesin"/>
    <property type="match status" value="1"/>
</dbReference>
<feature type="domain" description="Big-1" evidence="9">
    <location>
        <begin position="1151"/>
        <end position="1248"/>
    </location>
</feature>
<feature type="domain" description="Big-1" evidence="9">
    <location>
        <begin position="1559"/>
        <end position="1661"/>
    </location>
</feature>
<evidence type="ECO:0000313" key="12">
    <source>
        <dbReference type="Proteomes" id="UP000272662"/>
    </source>
</evidence>
<protein>
    <recommendedName>
        <fullName evidence="7">Inverse autotransporter adhesin YeeJ</fullName>
    </recommendedName>
</protein>
<dbReference type="InterPro" id="IPR024519">
    <property type="entry name" value="IAT_beta"/>
</dbReference>
<proteinExistence type="inferred from homology"/>
<dbReference type="SUPFAM" id="SSF49373">
    <property type="entry name" value="Invasin/intimin cell-adhesion fragments"/>
    <property type="match status" value="20"/>
</dbReference>
<dbReference type="GO" id="GO:0009279">
    <property type="term" value="C:cell outer membrane"/>
    <property type="evidence" value="ECO:0007669"/>
    <property type="project" value="UniProtKB-SubCell"/>
</dbReference>
<dbReference type="InterPro" id="IPR003535">
    <property type="entry name" value="Intimin/invasin_bac"/>
</dbReference>
<dbReference type="Pfam" id="PF09134">
    <property type="entry name" value="Invasin_D3"/>
    <property type="match status" value="1"/>
</dbReference>
<evidence type="ECO:0000256" key="6">
    <source>
        <dbReference type="ARBA" id="ARBA00023237"/>
    </source>
</evidence>
<dbReference type="Gene3D" id="2.40.160.160">
    <property type="entry name" value="Inverse autotransporter, beta-domain"/>
    <property type="match status" value="1"/>
</dbReference>
<feature type="domain" description="Big-1" evidence="9">
    <location>
        <begin position="1255"/>
        <end position="1347"/>
    </location>
</feature>
<dbReference type="InterPro" id="IPR018392">
    <property type="entry name" value="LysM"/>
</dbReference>
<reference evidence="11 12" key="1">
    <citation type="submission" date="2018-11" db="EMBL/GenBank/DDBJ databases">
        <title>E. coli isolates of the female bladder.</title>
        <authorList>
            <person name="Garretto A."/>
            <person name="Miller-Ensminger T."/>
            <person name="Wolfe A.J."/>
            <person name="Putonti C."/>
        </authorList>
    </citation>
    <scope>NUCLEOTIDE SEQUENCE [LARGE SCALE GENOMIC DNA]</scope>
    <source>
        <strain evidence="11 12">UMB1727</strain>
    </source>
</reference>
<feature type="domain" description="Big-1" evidence="9">
    <location>
        <begin position="948"/>
        <end position="1045"/>
    </location>
</feature>
<evidence type="ECO:0000256" key="5">
    <source>
        <dbReference type="ARBA" id="ARBA00023136"/>
    </source>
</evidence>
<evidence type="ECO:0000256" key="4">
    <source>
        <dbReference type="ARBA" id="ARBA00022737"/>
    </source>
</evidence>
<dbReference type="InterPro" id="IPR003344">
    <property type="entry name" value="Big_1_dom"/>
</dbReference>
<dbReference type="SMART" id="SM00634">
    <property type="entry name" value="BID_1"/>
    <property type="match status" value="16"/>
</dbReference>
<feature type="domain" description="Big-1" evidence="9">
    <location>
        <begin position="2272"/>
        <end position="2364"/>
    </location>
</feature>
<evidence type="ECO:0000313" key="11">
    <source>
        <dbReference type="EMBL" id="RRL50191.1"/>
    </source>
</evidence>
<dbReference type="InterPro" id="IPR013783">
    <property type="entry name" value="Ig-like_fold"/>
</dbReference>
<evidence type="ECO:0000256" key="8">
    <source>
        <dbReference type="SAM" id="MobiDB-lite"/>
    </source>
</evidence>
<keyword evidence="3" id="KW-0732">Signal</keyword>
<dbReference type="PROSITE" id="PS51782">
    <property type="entry name" value="LYSM"/>
    <property type="match status" value="1"/>
</dbReference>
<dbReference type="FunFam" id="2.60.40.10:FF:000182">
    <property type="entry name" value="Gamma intimin"/>
    <property type="match status" value="7"/>
</dbReference>
<sequence length="2669" mass="280968">MLARSGKVSMATKKRSGEEINDRQILCGMGIKLRRLTAGICLVTQLAFPMAAAAQGVVNAATPQPVPAQIAIANANTVPYILGALESAQSVAERFGISVAELRKLNQFRTFARGFDNVRQGDELDVPAQVSEKKLTPPPGNSSDNLEQQIASTSQQIGSLLAEDMNSEQAANMARGWASSQASGVMTDWLSRFGTARITLGVDEDFSLKNSQFDFLHPRYETPDNLFFSQHTLHRTDERTQINNGLGWRHFTPTWMSGINFFFDHDLSRYHSRAGIGAEYWRDYLKLSSNGYLRLTNWRSAPELDNDYEARPANGWDVRAEGWLPAWPHLGGKLVYEQYYGDEVALFDKDDRQSNPHAITAGLNYTPFPLMTFSAEQRQGKQGENDTRFAVDFTWQPGSAMQKQLDPNEVAARRSLAGSRYDLVDRNNNIVLEYRKKELVRLTLTDPVTGKSGEVKSLVSSLQTKYALKGYNVEATALEAAGGKVVTTGKDILVTLPGYRFTSTPETDNTWPIEVTAEDVKGNFSNREQSMVVVQAPALSQKDSSVSLSTQTLSADSHSTATLTFIAHDAAGNPVIGLVLSTRHEGVQDITLSDWKDNGDGSYTQVLTTGAMSGTLTLMPQLNGVDAAKAPAVVNIISVSSSRTHSSIKIDKDRYLSGNPIEVTVELRDENDKPVKEQKQQLNTAVSIDNVKPGVTTDWKETADGVYKATYTAYTKGSGLTAKLLMQNWNEDLHTAGFIIDANPQSAKIATLSASNNGVLANENAANTVSVNVADEGSNPINDHTVTFAVLNGSATSFNNQNTAKTDVNGLATFDLKSSKQEDNTVEVTLENGVKQTLIVSFVGDSSTAQVDLQKSKNEVVADGNDSATMTATVRDAKGNLLNDVKVTFNVNSAEAKLSQTEVNSHDGIATATLTSLKNGDYRVTASVSSGSQANQQVNFIGDQSTAALTLSVPSGDITVTNTAPQHMTATLQDKNGNPLKDKEITFTVPNDVASRFSISNGGKGMTDSNGVAIASLTGTLAGTHMITARLANSNVSDTQPMTFVADKDSAVVVLQTSKAEIIGNGVDETTLTATVKDPFDNVVKNLSVVFRTSPADTQLSLNTRNTNENGIAEVTLKGTVLGVHTAEAILLNGNRDTKTVNIAPDTSNAQVTLNIPAQQVVTNNSDSVQLTATVKDPSNHPVAGITVNFTMPQDVAANFTLENNGIAITQANGEAHVTLKGKKAGTHTVTATLGNNNASDAQPVTFVADKDSAVVVLQTSKAEIIGNGVDETTLTATVKDPFDNVVIDLPVTFSTNPADTQLSQSTSNTNDSGVAEVTLKGTVLGVHTAEATLPNGNNDTKTVNIAPDASNAQVTLNIPAQQVVTNNSDSVQLTATVKDPSNHPVAGITVNFTMPQDVAANFTLENNGIAITQANGEAHVTLKGKKAGTHTVTVTLSNNNTSDSQPVTFVADKTSAQVVLQISKNEITGNGVDSATLTATVKDQFDNEVNNLPVTFSTASSGLTLTPGESNTNESGIAQATLAGVAFGEQTVTASLANTGASDNKTVHFIGDTAAAKIIELTPVPDSIFAGTPQNSTGSVITATVVDNNGFPVKGVTVNFTSRTNSAEMTNGGQAVTNEQGKATVTYTNTRSSIESGARPDTVEASLENGSSTLSTSINVNADASTAHLTLLHALFDTVSAGETTSLYIEVKDNYGNGVPQHQVTLSVSPSEGVTPSNNGIYTTNYYGNFYASFTATKAGVYQVTATLENGDSMQQTVTYVPNVANAEISLAASKDPVIADNNDLTTLTATVADTEGNAIANTEVTFTLPEDVRANFTLSDGGKAITDTEGKAKVTLKGTKAGAHTVTASMAGGKSGQLVVNFTADTLTAQVNLNVTEDNFIANNVGMTTLQATVTDGNGNPLANEAVTFTLPADVSASFTLGQGGSAITDINGKAEVTLSGTKSGTYPVTVSVNNYGVSDTKQVTLIADAGTAKLTSLTSVYSFVVSTTEGATMTASVTDANGNPVEGIKVNFRGTSVTLSSTSVETDSQGFAEILVTSTEVGLKTVSASLADKPTEVISRLLNASADVNSATFTSLEIPEGQVMVAQDVAVKAHVNDQFGNPVAHQPVTFSAEPSSQMIISQNTVSTNTQGIAEVTMTPERNGSYMVKASLANGASIEKQLEAIDEKLTLTASSPLIGVNSPTGATLTATLTSANGTPVEGQVINFSVTPEGATLSGGKVRTNSSGQAPVVLTSNKVGTYTVTASFHNGVTIQTQTTVKVTGNSSTAHVASFIADPSTIAATNSDLSTLKATVEDGSGNLIEGLTVYFALKSGSATLTTLTAVTDQNGIATTSVKGAMTGSVTVSAVTTAGGMQTVDITLVAGPADASQSVLKNNRSSLKGDYTDSAELHLVLYDISGNPIKVSEGMEFVQSGTNVPYVKISAIDYSQNINGDYKATVTGGGEGIATLIPVLNGVHQAGLSTTIQFTRAEDKIMSGTVLVNGANLPTTTFPSQGFTGAYYQLNNDNFAPGKTAADYEFSSSGSWVDVDATGKVTFKNVGSKWERITATPKTGGPSYIYEIRVKSWWVNAGDAFMIYSLAENFCSSNGYTLPLGDHLNHSRSRGIGSLYSEWGDMGHYTTEAGFQSNMYWSSSPANSSEQYVISLATGEQSVYEKLGFAHATCYKNL</sequence>
<organism evidence="11 12">
    <name type="scientific">Escherichia coli</name>
    <dbReference type="NCBI Taxonomy" id="562"/>
    <lineage>
        <taxon>Bacteria</taxon>
        <taxon>Pseudomonadati</taxon>
        <taxon>Pseudomonadota</taxon>
        <taxon>Gammaproteobacteria</taxon>
        <taxon>Enterobacterales</taxon>
        <taxon>Enterobacteriaceae</taxon>
        <taxon>Escherichia</taxon>
    </lineage>
</organism>
<keyword evidence="5" id="KW-0472">Membrane</keyword>
<keyword evidence="4" id="KW-0677">Repeat</keyword>
<comment type="similarity">
    <text evidence="2">Belongs to the intimin/invasin family.</text>
</comment>
<dbReference type="PRINTS" id="PR01369">
    <property type="entry name" value="INTIMIN"/>
</dbReference>
<dbReference type="Pfam" id="PF02369">
    <property type="entry name" value="Big_1"/>
    <property type="match status" value="16"/>
</dbReference>
<feature type="domain" description="Big-1" evidence="9">
    <location>
        <begin position="1052"/>
        <end position="1144"/>
    </location>
</feature>
<evidence type="ECO:0000256" key="1">
    <source>
        <dbReference type="ARBA" id="ARBA00004442"/>
    </source>
</evidence>
<dbReference type="PANTHER" id="PTHR39576">
    <property type="entry name" value="ATTACHING AND EFFACING PROTEIN HOMOLOG-RELATED-RELATED"/>
    <property type="match status" value="1"/>
</dbReference>
<feature type="domain" description="Big-1" evidence="9">
    <location>
        <begin position="2170"/>
        <end position="2264"/>
    </location>
</feature>
<dbReference type="Gene3D" id="3.10.100.10">
    <property type="entry name" value="Mannose-Binding Protein A, subunit A"/>
    <property type="match status" value="1"/>
</dbReference>
<evidence type="ECO:0000259" key="9">
    <source>
        <dbReference type="PROSITE" id="PS51127"/>
    </source>
</evidence>
<dbReference type="SMART" id="SM00089">
    <property type="entry name" value="PKD"/>
    <property type="match status" value="6"/>
</dbReference>
<dbReference type="InterPro" id="IPR022409">
    <property type="entry name" value="PKD/Chitinase_dom"/>
</dbReference>
<evidence type="ECO:0000259" key="10">
    <source>
        <dbReference type="PROSITE" id="PS51782"/>
    </source>
</evidence>
<feature type="domain" description="Big-1" evidence="9">
    <location>
        <begin position="2076"/>
        <end position="2167"/>
    </location>
</feature>
<feature type="domain" description="Big-1" evidence="9">
    <location>
        <begin position="850"/>
        <end position="941"/>
    </location>
</feature>
<feature type="domain" description="Big-1" evidence="9">
    <location>
        <begin position="1976"/>
        <end position="2060"/>
    </location>
</feature>
<feature type="domain" description="Big-1" evidence="9">
    <location>
        <begin position="1769"/>
        <end position="1865"/>
    </location>
</feature>
<dbReference type="GO" id="GO:0043709">
    <property type="term" value="P:cell adhesion involved in single-species biofilm formation"/>
    <property type="evidence" value="ECO:0007669"/>
    <property type="project" value="UniProtKB-ARBA"/>
</dbReference>
<dbReference type="PANTHER" id="PTHR39576:SF2">
    <property type="entry name" value="ATTACHING AND EFFACING PROTEIN HOMOLOG-RELATED"/>
    <property type="match status" value="1"/>
</dbReference>
<gene>
    <name evidence="11" type="ORF">DU321_04390</name>
</gene>
<dbReference type="InterPro" id="IPR016186">
    <property type="entry name" value="C-type_lectin-like/link_sf"/>
</dbReference>
<feature type="domain" description="Big-1" evidence="9">
    <location>
        <begin position="1669"/>
        <end position="1762"/>
    </location>
</feature>